<evidence type="ECO:0000256" key="1">
    <source>
        <dbReference type="SAM" id="Phobius"/>
    </source>
</evidence>
<dbReference type="AlphaFoldDB" id="T0GLD3"/>
<evidence type="ECO:0008006" key="4">
    <source>
        <dbReference type="Google" id="ProtNLM"/>
    </source>
</evidence>
<evidence type="ECO:0000313" key="3">
    <source>
        <dbReference type="Proteomes" id="UP000015525"/>
    </source>
</evidence>
<dbReference type="Proteomes" id="UP000015525">
    <property type="component" value="Unassembled WGS sequence"/>
</dbReference>
<reference evidence="2 3" key="1">
    <citation type="journal article" date="2013" name="Genome Announc.">
        <title>Draft Genome Sequence of Sphingobium quisquiliarum Strain P25T, a Novel Hexachlorocyclohexane (HCH)-Degrading Bacterium Isolated from an HCH Dumpsite.</title>
        <authorList>
            <person name="Kumar Singh A."/>
            <person name="Sangwan N."/>
            <person name="Sharma A."/>
            <person name="Gupta V."/>
            <person name="Khurana J.P."/>
            <person name="Lal R."/>
        </authorList>
    </citation>
    <scope>NUCLEOTIDE SEQUENCE [LARGE SCALE GENOMIC DNA]</scope>
    <source>
        <strain evidence="2 3">P25</strain>
    </source>
</reference>
<keyword evidence="1" id="KW-1133">Transmembrane helix</keyword>
<sequence>MRTTTNETTQAIIGIAMLMVAFAALVIKIIEVARSK</sequence>
<proteinExistence type="predicted"/>
<keyword evidence="1" id="KW-0472">Membrane</keyword>
<gene>
    <name evidence="2" type="ORF">L288_13395</name>
</gene>
<dbReference type="EMBL" id="ATHO01000119">
    <property type="protein sequence ID" value="EQB04651.1"/>
    <property type="molecule type" value="Genomic_DNA"/>
</dbReference>
<protein>
    <recommendedName>
        <fullName evidence="4">Holin-like toxin</fullName>
    </recommendedName>
</protein>
<feature type="transmembrane region" description="Helical" evidence="1">
    <location>
        <begin position="12"/>
        <end position="30"/>
    </location>
</feature>
<comment type="caution">
    <text evidence="2">The sequence shown here is derived from an EMBL/GenBank/DDBJ whole genome shotgun (WGS) entry which is preliminary data.</text>
</comment>
<accession>T0GLD3</accession>
<organism evidence="2 3">
    <name type="scientific">Sphingobium quisquiliarum P25</name>
    <dbReference type="NCBI Taxonomy" id="1329909"/>
    <lineage>
        <taxon>Bacteria</taxon>
        <taxon>Pseudomonadati</taxon>
        <taxon>Pseudomonadota</taxon>
        <taxon>Alphaproteobacteria</taxon>
        <taxon>Sphingomonadales</taxon>
        <taxon>Sphingomonadaceae</taxon>
        <taxon>Sphingobium</taxon>
    </lineage>
</organism>
<keyword evidence="1" id="KW-0812">Transmembrane</keyword>
<evidence type="ECO:0000313" key="2">
    <source>
        <dbReference type="EMBL" id="EQB04651.1"/>
    </source>
</evidence>
<name>T0GLD3_9SPHN</name>
<keyword evidence="3" id="KW-1185">Reference proteome</keyword>